<dbReference type="Proteomes" id="UP001596435">
    <property type="component" value="Unassembled WGS sequence"/>
</dbReference>
<keyword evidence="9" id="KW-0902">Two-component regulatory system</keyword>
<dbReference type="GO" id="GO:0016301">
    <property type="term" value="F:kinase activity"/>
    <property type="evidence" value="ECO:0007669"/>
    <property type="project" value="UniProtKB-KW"/>
</dbReference>
<dbReference type="CDD" id="cd00082">
    <property type="entry name" value="HisKA"/>
    <property type="match status" value="1"/>
</dbReference>
<feature type="region of interest" description="Disordered" evidence="11">
    <location>
        <begin position="49"/>
        <end position="99"/>
    </location>
</feature>
<comment type="caution">
    <text evidence="15">The sequence shown here is derived from an EMBL/GenBank/DDBJ whole genome shotgun (WGS) entry which is preliminary data.</text>
</comment>
<evidence type="ECO:0000259" key="14">
    <source>
        <dbReference type="PROSITE" id="PS50885"/>
    </source>
</evidence>
<dbReference type="PANTHER" id="PTHR45436">
    <property type="entry name" value="SENSOR HISTIDINE KINASE YKOH"/>
    <property type="match status" value="1"/>
</dbReference>
<dbReference type="InterPro" id="IPR003594">
    <property type="entry name" value="HATPase_dom"/>
</dbReference>
<evidence type="ECO:0000256" key="12">
    <source>
        <dbReference type="SAM" id="Phobius"/>
    </source>
</evidence>
<evidence type="ECO:0000256" key="9">
    <source>
        <dbReference type="ARBA" id="ARBA00023012"/>
    </source>
</evidence>
<dbReference type="InterPro" id="IPR050428">
    <property type="entry name" value="TCS_sensor_his_kinase"/>
</dbReference>
<proteinExistence type="predicted"/>
<dbReference type="SMART" id="SM00387">
    <property type="entry name" value="HATPase_c"/>
    <property type="match status" value="1"/>
</dbReference>
<dbReference type="SUPFAM" id="SSF47384">
    <property type="entry name" value="Homodimeric domain of signal transducing histidine kinase"/>
    <property type="match status" value="1"/>
</dbReference>
<dbReference type="PROSITE" id="PS50109">
    <property type="entry name" value="HIS_KIN"/>
    <property type="match status" value="1"/>
</dbReference>
<dbReference type="PRINTS" id="PR00344">
    <property type="entry name" value="BCTRLSENSOR"/>
</dbReference>
<dbReference type="InterPro" id="IPR004358">
    <property type="entry name" value="Sig_transdc_His_kin-like_C"/>
</dbReference>
<keyword evidence="4" id="KW-0597">Phosphoprotein</keyword>
<evidence type="ECO:0000256" key="6">
    <source>
        <dbReference type="ARBA" id="ARBA00022692"/>
    </source>
</evidence>
<evidence type="ECO:0000256" key="7">
    <source>
        <dbReference type="ARBA" id="ARBA00022777"/>
    </source>
</evidence>
<dbReference type="InterPro" id="IPR005467">
    <property type="entry name" value="His_kinase_dom"/>
</dbReference>
<evidence type="ECO:0000313" key="15">
    <source>
        <dbReference type="EMBL" id="MFC7178858.1"/>
    </source>
</evidence>
<evidence type="ECO:0000256" key="5">
    <source>
        <dbReference type="ARBA" id="ARBA00022679"/>
    </source>
</evidence>
<dbReference type="PROSITE" id="PS50885">
    <property type="entry name" value="HAMP"/>
    <property type="match status" value="1"/>
</dbReference>
<dbReference type="EC" id="2.7.13.3" evidence="3"/>
<dbReference type="SMART" id="SM00304">
    <property type="entry name" value="HAMP"/>
    <property type="match status" value="1"/>
</dbReference>
<dbReference type="Gene3D" id="3.30.565.10">
    <property type="entry name" value="Histidine kinase-like ATPase, C-terminal domain"/>
    <property type="match status" value="1"/>
</dbReference>
<keyword evidence="5" id="KW-0808">Transferase</keyword>
<sequence length="516" mass="54041">MARFSLRLRLLVLALLLVATGLVVSDTLVIGAVQSQLVDRTDQQLARFGEPLSRRVPGRLGQGQAQEQGRGPSASPSPGQTPQAGGDGQGPGTGQGGARRINQFLPSQYVVQYLAADGSVQQVLRQPMSDSDPAPDLSTLTVPVLRAHLRQAFDVPDQHGAGQWRVLVLQVSQTTGAGRAESAAPVPAYVVVAVSLDDVQGTVHKLRTAFLAIGGAVLVLIAVLGFFAVRAGLKPLRRIEKGAARIASGELSHRMPELAPGTEVGRLSAALNGMLVQIEAAFAARAESEARMRRFVADASHELRTPLAGIRGFAELHRMGALGDVDRAMDRIESEAVRMGGLVEDLLMLARLDEERPLDLAPMDLRTLAADALHDLTALDPGRPVSLTGPDGTGAPQAAPVLGDEARLRQVVTNLVGNAVKHTPTGTAVRIGVGSVDGRCLLEVADRGPGLTTTQASQVFERFYRVDASRSRRDGGGAGLGLAIASALVSAHGGVLTLDTAPGAGAAFRVQLPRQI</sequence>
<evidence type="ECO:0000259" key="13">
    <source>
        <dbReference type="PROSITE" id="PS50109"/>
    </source>
</evidence>
<feature type="domain" description="Histidine kinase" evidence="13">
    <location>
        <begin position="298"/>
        <end position="516"/>
    </location>
</feature>
<dbReference type="Gene3D" id="1.10.287.130">
    <property type="match status" value="1"/>
</dbReference>
<dbReference type="Pfam" id="PF00512">
    <property type="entry name" value="HisKA"/>
    <property type="match status" value="1"/>
</dbReference>
<dbReference type="RefSeq" id="WP_380230487.1">
    <property type="nucleotide sequence ID" value="NZ_JBHSVH010000002.1"/>
</dbReference>
<dbReference type="Pfam" id="PF02518">
    <property type="entry name" value="HATPase_c"/>
    <property type="match status" value="1"/>
</dbReference>
<feature type="compositionally biased region" description="Gly residues" evidence="11">
    <location>
        <begin position="85"/>
        <end position="97"/>
    </location>
</feature>
<evidence type="ECO:0000256" key="10">
    <source>
        <dbReference type="ARBA" id="ARBA00023136"/>
    </source>
</evidence>
<keyword evidence="7 15" id="KW-0418">Kinase</keyword>
<keyword evidence="8 12" id="KW-1133">Transmembrane helix</keyword>
<reference evidence="16" key="1">
    <citation type="journal article" date="2019" name="Int. J. Syst. Evol. Microbiol.">
        <title>The Global Catalogue of Microorganisms (GCM) 10K type strain sequencing project: providing services to taxonomists for standard genome sequencing and annotation.</title>
        <authorList>
            <consortium name="The Broad Institute Genomics Platform"/>
            <consortium name="The Broad Institute Genome Sequencing Center for Infectious Disease"/>
            <person name="Wu L."/>
            <person name="Ma J."/>
        </authorList>
    </citation>
    <scope>NUCLEOTIDE SEQUENCE [LARGE SCALE GENOMIC DNA]</scope>
    <source>
        <strain evidence="16">CGMCC 1.12859</strain>
    </source>
</reference>
<dbReference type="CDD" id="cd00075">
    <property type="entry name" value="HATPase"/>
    <property type="match status" value="1"/>
</dbReference>
<dbReference type="SUPFAM" id="SSF55874">
    <property type="entry name" value="ATPase domain of HSP90 chaperone/DNA topoisomerase II/histidine kinase"/>
    <property type="match status" value="1"/>
</dbReference>
<comment type="catalytic activity">
    <reaction evidence="1">
        <text>ATP + protein L-histidine = ADP + protein N-phospho-L-histidine.</text>
        <dbReference type="EC" id="2.7.13.3"/>
    </reaction>
</comment>
<dbReference type="InterPro" id="IPR036097">
    <property type="entry name" value="HisK_dim/P_sf"/>
</dbReference>
<dbReference type="InterPro" id="IPR003661">
    <property type="entry name" value="HisK_dim/P_dom"/>
</dbReference>
<keyword evidence="16" id="KW-1185">Reference proteome</keyword>
<dbReference type="InterPro" id="IPR003660">
    <property type="entry name" value="HAMP_dom"/>
</dbReference>
<dbReference type="SUPFAM" id="SSF158472">
    <property type="entry name" value="HAMP domain-like"/>
    <property type="match status" value="1"/>
</dbReference>
<dbReference type="SMART" id="SM00388">
    <property type="entry name" value="HisKA"/>
    <property type="match status" value="1"/>
</dbReference>
<dbReference type="Gene3D" id="6.10.340.10">
    <property type="match status" value="1"/>
</dbReference>
<keyword evidence="10 12" id="KW-0472">Membrane</keyword>
<feature type="domain" description="HAMP" evidence="14">
    <location>
        <begin position="230"/>
        <end position="283"/>
    </location>
</feature>
<evidence type="ECO:0000256" key="2">
    <source>
        <dbReference type="ARBA" id="ARBA00004236"/>
    </source>
</evidence>
<name>A0ABW2FRC1_9ACTN</name>
<evidence type="ECO:0000256" key="4">
    <source>
        <dbReference type="ARBA" id="ARBA00022553"/>
    </source>
</evidence>
<evidence type="ECO:0000256" key="8">
    <source>
        <dbReference type="ARBA" id="ARBA00022989"/>
    </source>
</evidence>
<comment type="subcellular location">
    <subcellularLocation>
        <location evidence="2">Cell membrane</location>
    </subcellularLocation>
</comment>
<dbReference type="InterPro" id="IPR036890">
    <property type="entry name" value="HATPase_C_sf"/>
</dbReference>
<dbReference type="EMBL" id="JBHTAJ010000006">
    <property type="protein sequence ID" value="MFC7178858.1"/>
    <property type="molecule type" value="Genomic_DNA"/>
</dbReference>
<keyword evidence="6 12" id="KW-0812">Transmembrane</keyword>
<dbReference type="PANTHER" id="PTHR45436:SF5">
    <property type="entry name" value="SENSOR HISTIDINE KINASE TRCS"/>
    <property type="match status" value="1"/>
</dbReference>
<evidence type="ECO:0000256" key="11">
    <source>
        <dbReference type="SAM" id="MobiDB-lite"/>
    </source>
</evidence>
<evidence type="ECO:0000313" key="16">
    <source>
        <dbReference type="Proteomes" id="UP001596435"/>
    </source>
</evidence>
<accession>A0ABW2FRC1</accession>
<evidence type="ECO:0000256" key="3">
    <source>
        <dbReference type="ARBA" id="ARBA00012438"/>
    </source>
</evidence>
<dbReference type="Pfam" id="PF00672">
    <property type="entry name" value="HAMP"/>
    <property type="match status" value="1"/>
</dbReference>
<protein>
    <recommendedName>
        <fullName evidence="3">histidine kinase</fullName>
        <ecNumber evidence="3">2.7.13.3</ecNumber>
    </recommendedName>
</protein>
<dbReference type="CDD" id="cd06225">
    <property type="entry name" value="HAMP"/>
    <property type="match status" value="1"/>
</dbReference>
<feature type="transmembrane region" description="Helical" evidence="12">
    <location>
        <begin position="209"/>
        <end position="229"/>
    </location>
</feature>
<organism evidence="15 16">
    <name type="scientific">Kitasatospora paranensis</name>
    <dbReference type="NCBI Taxonomy" id="258053"/>
    <lineage>
        <taxon>Bacteria</taxon>
        <taxon>Bacillati</taxon>
        <taxon>Actinomycetota</taxon>
        <taxon>Actinomycetes</taxon>
        <taxon>Kitasatosporales</taxon>
        <taxon>Streptomycetaceae</taxon>
        <taxon>Kitasatospora</taxon>
    </lineage>
</organism>
<gene>
    <name evidence="15" type="ORF">ACFQMG_04685</name>
</gene>
<evidence type="ECO:0000256" key="1">
    <source>
        <dbReference type="ARBA" id="ARBA00000085"/>
    </source>
</evidence>